<feature type="binding site" evidence="13">
    <location>
        <position position="197"/>
    </location>
    <ligand>
        <name>substrate</name>
    </ligand>
</feature>
<dbReference type="EC" id="1.4.1.16" evidence="4 12"/>
<comment type="subunit">
    <text evidence="3 12">Homodimer.</text>
</comment>
<keyword evidence="7 12" id="KW-0521">NADP</keyword>
<reference evidence="15" key="1">
    <citation type="submission" date="2023-07" db="EMBL/GenBank/DDBJ databases">
        <title>Between Cages and Wild: Unraveling the Impact of Captivity on Animal Microbiomes and Antimicrobial Resistance.</title>
        <authorList>
            <person name="Schmartz G.P."/>
            <person name="Rehner J."/>
            <person name="Schuff M.J."/>
            <person name="Becker S.L."/>
            <person name="Kravczyk M."/>
            <person name="Gurevich A."/>
            <person name="Francke R."/>
            <person name="Mueller R."/>
            <person name="Keller V."/>
            <person name="Keller A."/>
        </authorList>
    </citation>
    <scope>NUCLEOTIDE SEQUENCE</scope>
    <source>
        <strain evidence="15">S39M_St_73</strain>
    </source>
</reference>
<evidence type="ECO:0000256" key="1">
    <source>
        <dbReference type="ARBA" id="ARBA00004896"/>
    </source>
</evidence>
<keyword evidence="13" id="KW-0547">Nucleotide-binding</keyword>
<dbReference type="GO" id="GO:0047850">
    <property type="term" value="F:diaminopimelate dehydrogenase activity"/>
    <property type="evidence" value="ECO:0007669"/>
    <property type="project" value="UniProtKB-UniRule"/>
</dbReference>
<feature type="binding site" evidence="13">
    <location>
        <begin position="67"/>
        <end position="70"/>
    </location>
    <ligand>
        <name>NADP(+)</name>
        <dbReference type="ChEBI" id="CHEBI:58349"/>
    </ligand>
</feature>
<dbReference type="NCBIfam" id="TIGR01921">
    <property type="entry name" value="DAP-DH"/>
    <property type="match status" value="1"/>
</dbReference>
<evidence type="ECO:0000256" key="9">
    <source>
        <dbReference type="ARBA" id="ARBA00023002"/>
    </source>
</evidence>
<evidence type="ECO:0000256" key="7">
    <source>
        <dbReference type="ARBA" id="ARBA00022857"/>
    </source>
</evidence>
<keyword evidence="8 12" id="KW-0220">Diaminopimelate biosynthesis</keyword>
<dbReference type="AlphaFoldDB" id="A0AA43UCC0"/>
<dbReference type="Gene3D" id="3.40.50.720">
    <property type="entry name" value="NAD(P)-binding Rossmann-like Domain"/>
    <property type="match status" value="1"/>
</dbReference>
<keyword evidence="10 12" id="KW-0457">Lysine biosynthesis</keyword>
<protein>
    <recommendedName>
        <fullName evidence="5 12">Meso-diaminopimelate D-dehydrogenase</fullName>
        <shortName evidence="12">DAPDH</shortName>
        <shortName evidence="12">Meso-DAP dehydrogenase</shortName>
        <ecNumber evidence="4 12">1.4.1.16</ecNumber>
    </recommendedName>
</protein>
<dbReference type="Proteomes" id="UP001171751">
    <property type="component" value="Unassembled WGS sequence"/>
</dbReference>
<evidence type="ECO:0000256" key="2">
    <source>
        <dbReference type="ARBA" id="ARBA00007442"/>
    </source>
</evidence>
<comment type="pathway">
    <text evidence="1 12">Amino-acid biosynthesis; L-lysine biosynthesis via DAP pathway; DL-2,6-diaminopimelate from (S)-tetrahydrodipicolinate: step 1/1.</text>
</comment>
<evidence type="ECO:0000313" key="15">
    <source>
        <dbReference type="EMBL" id="MDO5457360.1"/>
    </source>
</evidence>
<feature type="binding site" evidence="13">
    <location>
        <begin position="119"/>
        <end position="123"/>
    </location>
    <ligand>
        <name>NADP(+)</name>
        <dbReference type="ChEBI" id="CHEBI:58349"/>
    </ligand>
</feature>
<dbReference type="CDD" id="cd02270">
    <property type="entry name" value="meso-DAPDH_N"/>
    <property type="match status" value="1"/>
</dbReference>
<evidence type="ECO:0000256" key="10">
    <source>
        <dbReference type="ARBA" id="ARBA00023154"/>
    </source>
</evidence>
<keyword evidence="6 12" id="KW-0028">Amino-acid biosynthesis</keyword>
<evidence type="ECO:0000256" key="3">
    <source>
        <dbReference type="ARBA" id="ARBA00011738"/>
    </source>
</evidence>
<evidence type="ECO:0000256" key="13">
    <source>
        <dbReference type="PIRSR" id="PIRSR025648-1"/>
    </source>
</evidence>
<evidence type="ECO:0000256" key="5">
    <source>
        <dbReference type="ARBA" id="ARBA00021654"/>
    </source>
</evidence>
<comment type="catalytic activity">
    <reaction evidence="11 12">
        <text>meso-2,6-diaminopimelate + NADP(+) + H2O = (S)-2-amino-6-oxoheptanedioate + NH4(+) + NADPH + H(+)</text>
        <dbReference type="Rhea" id="RHEA:13561"/>
        <dbReference type="ChEBI" id="CHEBI:15377"/>
        <dbReference type="ChEBI" id="CHEBI:15378"/>
        <dbReference type="ChEBI" id="CHEBI:28938"/>
        <dbReference type="ChEBI" id="CHEBI:57783"/>
        <dbReference type="ChEBI" id="CHEBI:57791"/>
        <dbReference type="ChEBI" id="CHEBI:58349"/>
        <dbReference type="ChEBI" id="CHEBI:58556"/>
        <dbReference type="EC" id="1.4.1.16"/>
    </reaction>
</comment>
<keyword evidence="9 12" id="KW-0560">Oxidoreductase</keyword>
<dbReference type="InterPro" id="IPR036291">
    <property type="entry name" value="NAD(P)-bd_dom_sf"/>
</dbReference>
<dbReference type="Pfam" id="PF16654">
    <property type="entry name" value="DAPDH_C"/>
    <property type="match status" value="1"/>
</dbReference>
<feature type="binding site" evidence="13">
    <location>
        <position position="247"/>
    </location>
    <ligand>
        <name>substrate</name>
    </ligand>
</feature>
<dbReference type="SUPFAM" id="SSF55347">
    <property type="entry name" value="Glyceraldehyde-3-phosphate dehydrogenase-like, C-terminal domain"/>
    <property type="match status" value="1"/>
</dbReference>
<dbReference type="PIRSF" id="PIRSF025648">
    <property type="entry name" value="DDH"/>
    <property type="match status" value="1"/>
</dbReference>
<evidence type="ECO:0000256" key="8">
    <source>
        <dbReference type="ARBA" id="ARBA00022915"/>
    </source>
</evidence>
<evidence type="ECO:0000313" key="16">
    <source>
        <dbReference type="Proteomes" id="UP001171751"/>
    </source>
</evidence>
<proteinExistence type="inferred from homology"/>
<dbReference type="InterPro" id="IPR010190">
    <property type="entry name" value="Diaminopimelate_DH_Ddh"/>
</dbReference>
<feature type="domain" description="Meso-diaminopimelate D-dehydrogenase C-terminal" evidence="14">
    <location>
        <begin position="120"/>
        <end position="273"/>
    </location>
</feature>
<evidence type="ECO:0000256" key="11">
    <source>
        <dbReference type="ARBA" id="ARBA00052023"/>
    </source>
</evidence>
<name>A0AA43UCC0_9LACT</name>
<feature type="binding site" evidence="13">
    <location>
        <begin position="90"/>
        <end position="92"/>
    </location>
    <ligand>
        <name>NADP(+)</name>
        <dbReference type="ChEBI" id="CHEBI:58349"/>
    </ligand>
</feature>
<feature type="binding site" evidence="13">
    <location>
        <position position="274"/>
    </location>
    <ligand>
        <name>substrate</name>
    </ligand>
</feature>
<dbReference type="EMBL" id="JAUNQW010000009">
    <property type="protein sequence ID" value="MDO5457360.1"/>
    <property type="molecule type" value="Genomic_DNA"/>
</dbReference>
<feature type="binding site" evidence="13">
    <location>
        <begin position="11"/>
        <end position="14"/>
    </location>
    <ligand>
        <name>NADP(+)</name>
        <dbReference type="ChEBI" id="CHEBI:58349"/>
    </ligand>
</feature>
<dbReference type="GO" id="GO:0009089">
    <property type="term" value="P:lysine biosynthetic process via diaminopimelate"/>
    <property type="evidence" value="ECO:0007669"/>
    <property type="project" value="UniProtKB-UniRule"/>
</dbReference>
<feature type="binding site" evidence="13">
    <location>
        <position position="146"/>
    </location>
    <ligand>
        <name>substrate</name>
    </ligand>
</feature>
<feature type="binding site" evidence="13">
    <location>
        <position position="171"/>
    </location>
    <ligand>
        <name>substrate</name>
    </ligand>
</feature>
<dbReference type="InterPro" id="IPR032094">
    <property type="entry name" value="Meso-DAP_DH_C"/>
</dbReference>
<evidence type="ECO:0000256" key="6">
    <source>
        <dbReference type="ARBA" id="ARBA00022605"/>
    </source>
</evidence>
<dbReference type="Gene3D" id="3.30.360.10">
    <property type="entry name" value="Dihydrodipicolinate Reductase, domain 2"/>
    <property type="match status" value="1"/>
</dbReference>
<dbReference type="GO" id="GO:0019877">
    <property type="term" value="P:diaminopimelate biosynthetic process"/>
    <property type="evidence" value="ECO:0007669"/>
    <property type="project" value="UniProtKB-UniRule"/>
</dbReference>
<dbReference type="SUPFAM" id="SSF51735">
    <property type="entry name" value="NAD(P)-binding Rossmann-fold domains"/>
    <property type="match status" value="1"/>
</dbReference>
<evidence type="ECO:0000256" key="12">
    <source>
        <dbReference type="PIRNR" id="PIRNR025648"/>
    </source>
</evidence>
<feature type="binding site" evidence="13">
    <location>
        <begin position="35"/>
        <end position="37"/>
    </location>
    <ligand>
        <name>NADP(+)</name>
        <dbReference type="ChEBI" id="CHEBI:58349"/>
    </ligand>
</feature>
<evidence type="ECO:0000259" key="14">
    <source>
        <dbReference type="Pfam" id="PF16654"/>
    </source>
</evidence>
<accession>A0AA43UCC0</accession>
<gene>
    <name evidence="15" type="ORF">Q4F26_03360</name>
</gene>
<dbReference type="GO" id="GO:0000166">
    <property type="term" value="F:nucleotide binding"/>
    <property type="evidence" value="ECO:0007669"/>
    <property type="project" value="UniProtKB-KW"/>
</dbReference>
<keyword evidence="16" id="KW-1185">Reference proteome</keyword>
<sequence length="324" mass="36007">MNKIKVGILGYGNLGQGVEMAVHQAEDMELVGVFSRRQPSQLTTESPTFSVDELEKMKDQIDVLILCGSSDKDLPKQGPYFAQYFNTVDSFDTHNDIPAYFNKVDKSAEDGGYVSVISSGWDPGLFSLNRLISEAILPAGETYTFWGPGKSQGHGAAVRQVEGVKDAVQYTIPSQKLLDEINQGHSIEYTSTTAHVREVFAVLEEDADPEQVEQMIVNMENYFKDYETKVCFISQEELDRDHGGVPHGGRVIRQGYTDESNQSLYEFRLNLDSNPEFTAAVNVACARAAYRMAEKGMVGAQTIFDIPPVLLSPKSAEELRRELL</sequence>
<comment type="similarity">
    <text evidence="2 12">Belongs to the diaminopimelate dehydrogenase family.</text>
</comment>
<comment type="caution">
    <text evidence="15">The sequence shown here is derived from an EMBL/GenBank/DDBJ whole genome shotgun (WGS) entry which is preliminary data.</text>
</comment>
<evidence type="ECO:0000256" key="4">
    <source>
        <dbReference type="ARBA" id="ARBA00012080"/>
    </source>
</evidence>
<comment type="function">
    <text evidence="12">Catalyzes the reversible NADPH-dependent reductive amination of L-2-amino-6-oxopimelate, the acyclic form of L-tetrahydrodipicolinate, to generate the meso compound, D,L-2,6-diaminopimelate.</text>
</comment>
<organism evidence="15 16">
    <name type="scientific">Atopococcus tabaci</name>
    <dbReference type="NCBI Taxonomy" id="269774"/>
    <lineage>
        <taxon>Bacteria</taxon>
        <taxon>Bacillati</taxon>
        <taxon>Bacillota</taxon>
        <taxon>Bacilli</taxon>
        <taxon>Lactobacillales</taxon>
        <taxon>Carnobacteriaceae</taxon>
        <taxon>Atopococcus</taxon>
    </lineage>
</organism>